<evidence type="ECO:0000256" key="1">
    <source>
        <dbReference type="SAM" id="MobiDB-lite"/>
    </source>
</evidence>
<feature type="region of interest" description="Disordered" evidence="1">
    <location>
        <begin position="1"/>
        <end position="33"/>
    </location>
</feature>
<dbReference type="EMBL" id="FOQY01000003">
    <property type="protein sequence ID" value="SFI49023.1"/>
    <property type="molecule type" value="Genomic_DNA"/>
</dbReference>
<sequence length="33" mass="3403">MDLTALAEVAPHGPLGHGATCQRATEPIEEESA</sequence>
<proteinExistence type="predicted"/>
<reference evidence="3" key="1">
    <citation type="submission" date="2016-10" db="EMBL/GenBank/DDBJ databases">
        <authorList>
            <person name="Varghese N."/>
            <person name="Submissions S."/>
        </authorList>
    </citation>
    <scope>NUCLEOTIDE SEQUENCE [LARGE SCALE GENOMIC DNA]</scope>
    <source>
        <strain evidence="3">CGMCC 4.2126</strain>
    </source>
</reference>
<gene>
    <name evidence="2" type="ORF">SAMN05216275_103349</name>
</gene>
<keyword evidence="3" id="KW-1185">Reference proteome</keyword>
<dbReference type="AlphaFoldDB" id="A0A1I3IML3"/>
<evidence type="ECO:0000313" key="3">
    <source>
        <dbReference type="Proteomes" id="UP000199111"/>
    </source>
</evidence>
<accession>A0A1I3IML3</accession>
<evidence type="ECO:0000313" key="2">
    <source>
        <dbReference type="EMBL" id="SFI49023.1"/>
    </source>
</evidence>
<name>A0A1I3IML3_9ACTN</name>
<dbReference type="Proteomes" id="UP000199111">
    <property type="component" value="Unassembled WGS sequence"/>
</dbReference>
<protein>
    <submittedName>
        <fullName evidence="2">Uncharacterized protein</fullName>
    </submittedName>
</protein>
<organism evidence="2 3">
    <name type="scientific">Streptosporangium canum</name>
    <dbReference type="NCBI Taxonomy" id="324952"/>
    <lineage>
        <taxon>Bacteria</taxon>
        <taxon>Bacillati</taxon>
        <taxon>Actinomycetota</taxon>
        <taxon>Actinomycetes</taxon>
        <taxon>Streptosporangiales</taxon>
        <taxon>Streptosporangiaceae</taxon>
        <taxon>Streptosporangium</taxon>
    </lineage>
</organism>